<keyword evidence="3" id="KW-0670">Pyruvate</keyword>
<dbReference type="InterPro" id="IPR055268">
    <property type="entry name" value="PCB-like"/>
</dbReference>
<dbReference type="InterPro" id="IPR003379">
    <property type="entry name" value="Carboxylase_cons_dom"/>
</dbReference>
<protein>
    <submittedName>
        <fullName evidence="3">Probable pyruvate carboxylase, beta chain</fullName>
    </submittedName>
</protein>
<evidence type="ECO:0000256" key="1">
    <source>
        <dbReference type="SAM" id="MobiDB-lite"/>
    </source>
</evidence>
<feature type="region of interest" description="Disordered" evidence="1">
    <location>
        <begin position="467"/>
        <end position="487"/>
    </location>
</feature>
<name>A0A081C9X3_VECG1</name>
<dbReference type="PANTHER" id="PTHR43778">
    <property type="entry name" value="PYRUVATE CARBOXYLASE"/>
    <property type="match status" value="1"/>
</dbReference>
<evidence type="ECO:0000259" key="2">
    <source>
        <dbReference type="PROSITE" id="PS50991"/>
    </source>
</evidence>
<dbReference type="GO" id="GO:0006094">
    <property type="term" value="P:gluconeogenesis"/>
    <property type="evidence" value="ECO:0007669"/>
    <property type="project" value="TreeGrafter"/>
</dbReference>
<keyword evidence="4" id="KW-1185">Reference proteome</keyword>
<dbReference type="SUPFAM" id="SSF89000">
    <property type="entry name" value="post-HMGL domain-like"/>
    <property type="match status" value="1"/>
</dbReference>
<dbReference type="AlphaFoldDB" id="A0A081C9X3"/>
<dbReference type="eggNOG" id="COG5016">
    <property type="taxonomic scope" value="Bacteria"/>
</dbReference>
<dbReference type="EMBL" id="DF820478">
    <property type="protein sequence ID" value="GAK61378.1"/>
    <property type="molecule type" value="Genomic_DNA"/>
</dbReference>
<dbReference type="CDD" id="cd07937">
    <property type="entry name" value="DRE_TIM_PC_TC_5S"/>
    <property type="match status" value="1"/>
</dbReference>
<dbReference type="GO" id="GO:0005737">
    <property type="term" value="C:cytoplasm"/>
    <property type="evidence" value="ECO:0007669"/>
    <property type="project" value="TreeGrafter"/>
</dbReference>
<dbReference type="PROSITE" id="PS50991">
    <property type="entry name" value="PYR_CT"/>
    <property type="match status" value="1"/>
</dbReference>
<dbReference type="PANTHER" id="PTHR43778:SF2">
    <property type="entry name" value="PYRUVATE CARBOXYLASE, MITOCHONDRIAL"/>
    <property type="match status" value="1"/>
</dbReference>
<gene>
    <name evidence="3" type="ORF">U27_01278</name>
</gene>
<evidence type="ECO:0000313" key="3">
    <source>
        <dbReference type="EMBL" id="GAK61378.1"/>
    </source>
</evidence>
<dbReference type="InterPro" id="IPR013785">
    <property type="entry name" value="Aldolase_TIM"/>
</dbReference>
<evidence type="ECO:0000313" key="4">
    <source>
        <dbReference type="Proteomes" id="UP000030661"/>
    </source>
</evidence>
<dbReference type="GO" id="GO:0004736">
    <property type="term" value="F:pyruvate carboxylase activity"/>
    <property type="evidence" value="ECO:0007669"/>
    <property type="project" value="TreeGrafter"/>
</dbReference>
<proteinExistence type="predicted"/>
<feature type="compositionally biased region" description="Basic and acidic residues" evidence="1">
    <location>
        <begin position="467"/>
        <end position="477"/>
    </location>
</feature>
<accession>A0A081C9X3</accession>
<dbReference type="SUPFAM" id="SSF51569">
    <property type="entry name" value="Aldolase"/>
    <property type="match status" value="1"/>
</dbReference>
<dbReference type="Pfam" id="PF02436">
    <property type="entry name" value="PYC_OADA"/>
    <property type="match status" value="1"/>
</dbReference>
<dbReference type="HOGENOM" id="CLU_000395_4_2_0"/>
<dbReference type="Gene3D" id="3.20.20.70">
    <property type="entry name" value="Aldolase class I"/>
    <property type="match status" value="1"/>
</dbReference>
<dbReference type="Proteomes" id="UP000030661">
    <property type="component" value="Unassembled WGS sequence"/>
</dbReference>
<feature type="domain" description="Pyruvate carboxyltransferase" evidence="2">
    <location>
        <begin position="6"/>
        <end position="278"/>
    </location>
</feature>
<sequence>MSLKKIAFMDTSFRDGFQSVYGARVITEDFLPALTASVEAGITHYESGGGARFQSLFFYCNESAFDMMDKVRAAAGPDVNLQTLARGINVVGLSQQPKDIIKMHAELFKKHGVTTIRNFDALNDVRNLDYSGKCIHAAGLKHQIAISLMGLPPDTPSEGAHSPEFYLEKVKAIVESDIPYDSIVFKDASGTCPPRTVYETLKKARDIVGPDTILWFHTHDTAGLGLSCIMAAIEASADGTDLAKSPVSGGTCQPDILGLWHALKHTEYTIDIDYEKVLKAERIFEDCMSKYMMPPEAKQVSPNIVLSPMPGGALTSNTMMMRDTNTLHLYPQVIHEMSEVVARGGFGTSVTPVSQFYFQQAFMNVVQGKWKKIVDGYGNMVLGYFGHTPRTPDPEIVKIAAEQLGKEPFIGDPLDVLEDGIPKAKKVLEDNALPLTDENIFIVATCGDKGVTFLKGEAKVNVYYKEEEKKEEKKPEPAKPAQVAVPSPISGPREFIVNVNGQAYQVGISPAS</sequence>
<dbReference type="InterPro" id="IPR000891">
    <property type="entry name" value="PYR_CT"/>
</dbReference>
<organism evidence="3">
    <name type="scientific">Vecturithrix granuli</name>
    <dbReference type="NCBI Taxonomy" id="1499967"/>
    <lineage>
        <taxon>Bacteria</taxon>
        <taxon>Candidatus Moduliflexota</taxon>
        <taxon>Candidatus Vecturitrichia</taxon>
        <taxon>Candidatus Vecturitrichales</taxon>
        <taxon>Candidatus Vecturitrichaceae</taxon>
        <taxon>Candidatus Vecturithrix</taxon>
    </lineage>
</organism>
<reference evidence="3" key="1">
    <citation type="journal article" date="2015" name="PeerJ">
        <title>First genomic representation of candidate bacterial phylum KSB3 points to enhanced environmental sensing as a trigger of wastewater bulking.</title>
        <authorList>
            <person name="Sekiguchi Y."/>
            <person name="Ohashi A."/>
            <person name="Parks D.H."/>
            <person name="Yamauchi T."/>
            <person name="Tyson G.W."/>
            <person name="Hugenholtz P."/>
        </authorList>
    </citation>
    <scope>NUCLEOTIDE SEQUENCE [LARGE SCALE GENOMIC DNA]</scope>
</reference>
<dbReference type="STRING" id="1499967.U27_01278"/>